<dbReference type="InterPro" id="IPR041581">
    <property type="entry name" value="Glyoxalase_6"/>
</dbReference>
<dbReference type="EMBL" id="JAKXMK010000007">
    <property type="protein sequence ID" value="MCH6165765.1"/>
    <property type="molecule type" value="Genomic_DNA"/>
</dbReference>
<keyword evidence="3" id="KW-1185">Reference proteome</keyword>
<name>A0ABS9TB47_9PSEU</name>
<dbReference type="Pfam" id="PF18029">
    <property type="entry name" value="Glyoxalase_6"/>
    <property type="match status" value="2"/>
</dbReference>
<organism evidence="2 3">
    <name type="scientific">Pseudonocardia alaniniphila</name>
    <dbReference type="NCBI Taxonomy" id="75291"/>
    <lineage>
        <taxon>Bacteria</taxon>
        <taxon>Bacillati</taxon>
        <taxon>Actinomycetota</taxon>
        <taxon>Actinomycetes</taxon>
        <taxon>Pseudonocardiales</taxon>
        <taxon>Pseudonocardiaceae</taxon>
        <taxon>Pseudonocardia</taxon>
    </lineage>
</organism>
<dbReference type="Proteomes" id="UP001299970">
    <property type="component" value="Unassembled WGS sequence"/>
</dbReference>
<accession>A0ABS9TB47</accession>
<gene>
    <name evidence="2" type="ORF">MMF94_08735</name>
</gene>
<dbReference type="SUPFAM" id="SSF54593">
    <property type="entry name" value="Glyoxalase/Bleomycin resistance protein/Dihydroxybiphenyl dioxygenase"/>
    <property type="match status" value="1"/>
</dbReference>
<evidence type="ECO:0000259" key="1">
    <source>
        <dbReference type="Pfam" id="PF18029"/>
    </source>
</evidence>
<comment type="caution">
    <text evidence="2">The sequence shown here is derived from an EMBL/GenBank/DDBJ whole genome shotgun (WGS) entry which is preliminary data.</text>
</comment>
<evidence type="ECO:0000313" key="3">
    <source>
        <dbReference type="Proteomes" id="UP001299970"/>
    </source>
</evidence>
<dbReference type="Gene3D" id="3.10.180.10">
    <property type="entry name" value="2,3-Dihydroxybiphenyl 1,2-Dioxygenase, domain 1"/>
    <property type="match status" value="2"/>
</dbReference>
<dbReference type="PANTHER" id="PTHR35908:SF1">
    <property type="entry name" value="CONSERVED PROTEIN"/>
    <property type="match status" value="1"/>
</dbReference>
<sequence>MRLESHPHSDSVVRLSGADPQQTVWIGAVPEPKTAKNRLHLDIHTGSVAELVELGASVLDDTLPWTVMAAPGGGEFCAFVRAEPPGQRLYELVLDANDPRAVATWWARLLGGRLTSDDGSSWALGEVPGAPFEWLVVNPSPDAKTAKNRVHIDVTSDDLEALLAAGARLLRPPDGDIGWHVLADPEGNEFCVFAP</sequence>
<proteinExistence type="predicted"/>
<dbReference type="PANTHER" id="PTHR35908">
    <property type="entry name" value="HYPOTHETICAL FUSION PROTEIN"/>
    <property type="match status" value="1"/>
</dbReference>
<protein>
    <recommendedName>
        <fullName evidence="1">Glyoxalase-like domain-containing protein</fullName>
    </recommendedName>
</protein>
<dbReference type="InterPro" id="IPR029068">
    <property type="entry name" value="Glyas_Bleomycin-R_OHBP_Dase"/>
</dbReference>
<reference evidence="2 3" key="1">
    <citation type="submission" date="2022-03" db="EMBL/GenBank/DDBJ databases">
        <title>Pseudonocardia alaer sp. nov., a novel actinomycete isolated from reed forest soil.</title>
        <authorList>
            <person name="Wang L."/>
        </authorList>
    </citation>
    <scope>NUCLEOTIDE SEQUENCE [LARGE SCALE GENOMIC DNA]</scope>
    <source>
        <strain evidence="2 3">Y-16303</strain>
    </source>
</reference>
<evidence type="ECO:0000313" key="2">
    <source>
        <dbReference type="EMBL" id="MCH6165765.1"/>
    </source>
</evidence>
<feature type="domain" description="Glyoxalase-like" evidence="1">
    <location>
        <begin position="92"/>
        <end position="193"/>
    </location>
</feature>
<feature type="domain" description="Glyoxalase-like" evidence="1">
    <location>
        <begin position="10"/>
        <end position="78"/>
    </location>
</feature>